<reference evidence="4" key="1">
    <citation type="submission" date="2019-08" db="EMBL/GenBank/DDBJ databases">
        <title>Seonamhaeicola sediminis sp. nov., isolated from marine sediment.</title>
        <authorList>
            <person name="Cao W.R."/>
        </authorList>
    </citation>
    <scope>NUCLEOTIDE SEQUENCE [LARGE SCALE GENOMIC DNA]</scope>
    <source>
        <strain evidence="4">Gy8</strain>
    </source>
</reference>
<feature type="domain" description="Glycosyltransferase subfamily 4-like N-terminal" evidence="2">
    <location>
        <begin position="13"/>
        <end position="173"/>
    </location>
</feature>
<dbReference type="PANTHER" id="PTHR12526">
    <property type="entry name" value="GLYCOSYLTRANSFERASE"/>
    <property type="match status" value="1"/>
</dbReference>
<dbReference type="Proteomes" id="UP000321790">
    <property type="component" value="Unassembled WGS sequence"/>
</dbReference>
<comment type="caution">
    <text evidence="3">The sequence shown here is derived from an EMBL/GenBank/DDBJ whole genome shotgun (WGS) entry which is preliminary data.</text>
</comment>
<accession>A0A5C7AYU4</accession>
<keyword evidence="4" id="KW-1185">Reference proteome</keyword>
<dbReference type="RefSeq" id="WP_147133137.1">
    <property type="nucleotide sequence ID" value="NZ_VOSC01000019.1"/>
</dbReference>
<dbReference type="SUPFAM" id="SSF53756">
    <property type="entry name" value="UDP-Glycosyltransferase/glycogen phosphorylase"/>
    <property type="match status" value="1"/>
</dbReference>
<dbReference type="EMBL" id="VOSC01000019">
    <property type="protein sequence ID" value="TXE11665.1"/>
    <property type="molecule type" value="Genomic_DNA"/>
</dbReference>
<keyword evidence="3" id="KW-0808">Transferase</keyword>
<dbReference type="PANTHER" id="PTHR12526:SF630">
    <property type="entry name" value="GLYCOSYLTRANSFERASE"/>
    <property type="match status" value="1"/>
</dbReference>
<dbReference type="InterPro" id="IPR028098">
    <property type="entry name" value="Glyco_trans_4-like_N"/>
</dbReference>
<dbReference type="Gene3D" id="3.40.50.2000">
    <property type="entry name" value="Glycogen Phosphorylase B"/>
    <property type="match status" value="2"/>
</dbReference>
<dbReference type="CDD" id="cd03811">
    <property type="entry name" value="GT4_GT28_WabH-like"/>
    <property type="match status" value="1"/>
</dbReference>
<evidence type="ECO:0000313" key="3">
    <source>
        <dbReference type="EMBL" id="TXE11665.1"/>
    </source>
</evidence>
<dbReference type="Pfam" id="PF13439">
    <property type="entry name" value="Glyco_transf_4"/>
    <property type="match status" value="1"/>
</dbReference>
<gene>
    <name evidence="3" type="ORF">FUA26_06240</name>
</gene>
<dbReference type="OrthoDB" id="7560678at2"/>
<proteinExistence type="predicted"/>
<dbReference type="InterPro" id="IPR001296">
    <property type="entry name" value="Glyco_trans_1"/>
</dbReference>
<name>A0A5C7AYU4_9FLAO</name>
<evidence type="ECO:0000259" key="2">
    <source>
        <dbReference type="Pfam" id="PF13439"/>
    </source>
</evidence>
<evidence type="ECO:0000259" key="1">
    <source>
        <dbReference type="Pfam" id="PF00534"/>
    </source>
</evidence>
<dbReference type="GO" id="GO:0016757">
    <property type="term" value="F:glycosyltransferase activity"/>
    <property type="evidence" value="ECO:0007669"/>
    <property type="project" value="InterPro"/>
</dbReference>
<dbReference type="AlphaFoldDB" id="A0A5C7AYU4"/>
<sequence>MRLLQVINSLGAGGAETLVANTSIHYKNAGIDVAILVLDPTPTPLHTKLRAHNIPILSINAVGKSIYNPLNILKLRRLLKPFPLVHAHLFPTAYWLALAKLWGHTNIKLLYTEHNTTNRRRKLTVFKLLDRYIYKQFDSIISISDAVDSSLKTHLGAAFHPKITKIYNGVDVAAFTNAQPYTKTALGLAATDVLVIQVASFTAQKDQATAIKALTLVPAHIKLALVGTGPLLQAAQAQVHALNLTARVHFLGVRDDVPQLLKTADVVVLASHYEGLSLSCIEGMASGAPFIASDTPGLGAIVKHHGLVFPDADAEALANHITTLLDNPALYTQTVANCLKRAADFDIHKMIQEHIQLYKRLN</sequence>
<feature type="domain" description="Glycosyl transferase family 1" evidence="1">
    <location>
        <begin position="186"/>
        <end position="337"/>
    </location>
</feature>
<evidence type="ECO:0000313" key="4">
    <source>
        <dbReference type="Proteomes" id="UP000321790"/>
    </source>
</evidence>
<organism evidence="3 4">
    <name type="scientific">Seonamhaeicola algicola</name>
    <dbReference type="NCBI Taxonomy" id="1719036"/>
    <lineage>
        <taxon>Bacteria</taxon>
        <taxon>Pseudomonadati</taxon>
        <taxon>Bacteroidota</taxon>
        <taxon>Flavobacteriia</taxon>
        <taxon>Flavobacteriales</taxon>
        <taxon>Flavobacteriaceae</taxon>
    </lineage>
</organism>
<protein>
    <submittedName>
        <fullName evidence="3">Glycosyltransferase</fullName>
    </submittedName>
</protein>
<dbReference type="Pfam" id="PF00534">
    <property type="entry name" value="Glycos_transf_1"/>
    <property type="match status" value="1"/>
</dbReference>